<dbReference type="InterPro" id="IPR014001">
    <property type="entry name" value="Helicase_ATP-bd"/>
</dbReference>
<dbReference type="Pfam" id="PF04851">
    <property type="entry name" value="ResIII"/>
    <property type="match status" value="1"/>
</dbReference>
<proteinExistence type="predicted"/>
<dbReference type="GO" id="GO:0005524">
    <property type="term" value="F:ATP binding"/>
    <property type="evidence" value="ECO:0007669"/>
    <property type="project" value="InterPro"/>
</dbReference>
<dbReference type="GO" id="GO:0003677">
    <property type="term" value="F:DNA binding"/>
    <property type="evidence" value="ECO:0007669"/>
    <property type="project" value="InterPro"/>
</dbReference>
<keyword evidence="4" id="KW-1185">Reference proteome</keyword>
<evidence type="ECO:0000259" key="1">
    <source>
        <dbReference type="PROSITE" id="PS51192"/>
    </source>
</evidence>
<dbReference type="OrthoDB" id="9802848at2"/>
<dbReference type="SMART" id="SM00490">
    <property type="entry name" value="HELICc"/>
    <property type="match status" value="1"/>
</dbReference>
<dbReference type="RefSeq" id="WP_146600798.1">
    <property type="nucleotide sequence ID" value="NZ_SJPY01000005.1"/>
</dbReference>
<dbReference type="Proteomes" id="UP000315471">
    <property type="component" value="Unassembled WGS sequence"/>
</dbReference>
<feature type="domain" description="Helicase ATP-binding" evidence="1">
    <location>
        <begin position="47"/>
        <end position="187"/>
    </location>
</feature>
<dbReference type="PROSITE" id="PS51194">
    <property type="entry name" value="HELICASE_CTER"/>
    <property type="match status" value="1"/>
</dbReference>
<evidence type="ECO:0000313" key="3">
    <source>
        <dbReference type="EMBL" id="TWU40194.1"/>
    </source>
</evidence>
<dbReference type="InterPro" id="IPR027417">
    <property type="entry name" value="P-loop_NTPase"/>
</dbReference>
<dbReference type="PANTHER" id="PTHR47396:SF1">
    <property type="entry name" value="ATP-DEPENDENT HELICASE IRC3-RELATED"/>
    <property type="match status" value="1"/>
</dbReference>
<dbReference type="SMART" id="SM00487">
    <property type="entry name" value="DEXDc"/>
    <property type="match status" value="1"/>
</dbReference>
<dbReference type="GO" id="GO:0016787">
    <property type="term" value="F:hydrolase activity"/>
    <property type="evidence" value="ECO:0007669"/>
    <property type="project" value="InterPro"/>
</dbReference>
<dbReference type="PANTHER" id="PTHR47396">
    <property type="entry name" value="TYPE I RESTRICTION ENZYME ECOKI R PROTEIN"/>
    <property type="match status" value="1"/>
</dbReference>
<organism evidence="3 4">
    <name type="scientific">Novipirellula aureliae</name>
    <dbReference type="NCBI Taxonomy" id="2527966"/>
    <lineage>
        <taxon>Bacteria</taxon>
        <taxon>Pseudomonadati</taxon>
        <taxon>Planctomycetota</taxon>
        <taxon>Planctomycetia</taxon>
        <taxon>Pirellulales</taxon>
        <taxon>Pirellulaceae</taxon>
        <taxon>Novipirellula</taxon>
    </lineage>
</organism>
<dbReference type="Gene3D" id="3.40.50.300">
    <property type="entry name" value="P-loop containing nucleotide triphosphate hydrolases"/>
    <property type="match status" value="2"/>
</dbReference>
<comment type="caution">
    <text evidence="3">The sequence shown here is derived from an EMBL/GenBank/DDBJ whole genome shotgun (WGS) entry which is preliminary data.</text>
</comment>
<evidence type="ECO:0000259" key="2">
    <source>
        <dbReference type="PROSITE" id="PS51194"/>
    </source>
</evidence>
<gene>
    <name evidence="3" type="ORF">Q31b_35390</name>
</gene>
<dbReference type="PROSITE" id="PS51192">
    <property type="entry name" value="HELICASE_ATP_BIND_1"/>
    <property type="match status" value="1"/>
</dbReference>
<dbReference type="Pfam" id="PF00271">
    <property type="entry name" value="Helicase_C"/>
    <property type="match status" value="1"/>
</dbReference>
<evidence type="ECO:0000313" key="4">
    <source>
        <dbReference type="Proteomes" id="UP000315471"/>
    </source>
</evidence>
<reference evidence="3 4" key="1">
    <citation type="submission" date="2019-02" db="EMBL/GenBank/DDBJ databases">
        <title>Deep-cultivation of Planctomycetes and their phenomic and genomic characterization uncovers novel biology.</title>
        <authorList>
            <person name="Wiegand S."/>
            <person name="Jogler M."/>
            <person name="Boedeker C."/>
            <person name="Pinto D."/>
            <person name="Vollmers J."/>
            <person name="Rivas-Marin E."/>
            <person name="Kohn T."/>
            <person name="Peeters S.H."/>
            <person name="Heuer A."/>
            <person name="Rast P."/>
            <person name="Oberbeckmann S."/>
            <person name="Bunk B."/>
            <person name="Jeske O."/>
            <person name="Meyerdierks A."/>
            <person name="Storesund J.E."/>
            <person name="Kallscheuer N."/>
            <person name="Luecker S."/>
            <person name="Lage O.M."/>
            <person name="Pohl T."/>
            <person name="Merkel B.J."/>
            <person name="Hornburger P."/>
            <person name="Mueller R.-W."/>
            <person name="Bruemmer F."/>
            <person name="Labrenz M."/>
            <person name="Spormann A.M."/>
            <person name="Op Den Camp H."/>
            <person name="Overmann J."/>
            <person name="Amann R."/>
            <person name="Jetten M.S.M."/>
            <person name="Mascher T."/>
            <person name="Medema M.H."/>
            <person name="Devos D.P."/>
            <person name="Kaster A.-K."/>
            <person name="Ovreas L."/>
            <person name="Rohde M."/>
            <person name="Galperin M.Y."/>
            <person name="Jogler C."/>
        </authorList>
    </citation>
    <scope>NUCLEOTIDE SEQUENCE [LARGE SCALE GENOMIC DNA]</scope>
    <source>
        <strain evidence="3 4">Q31b</strain>
    </source>
</reference>
<dbReference type="InterPro" id="IPR050742">
    <property type="entry name" value="Helicase_Restrict-Modif_Enz"/>
</dbReference>
<dbReference type="CDD" id="cd18799">
    <property type="entry name" value="SF2_C_EcoAI-like"/>
    <property type="match status" value="1"/>
</dbReference>
<feature type="domain" description="Helicase C-terminal" evidence="2">
    <location>
        <begin position="262"/>
        <end position="410"/>
    </location>
</feature>
<dbReference type="EMBL" id="SJPY01000005">
    <property type="protein sequence ID" value="TWU40194.1"/>
    <property type="molecule type" value="Genomic_DNA"/>
</dbReference>
<sequence>MVRLARSEVFDPQEVVIAHLYNRTCRRCFLMGNDQVSGKNFDHRKIWIEKYLQQFAVVVIPTAGGKTPTIATICDDAVNLWQGRVLILAHVKELLQQAAEKLTAVCPSVHFGVFSAGLGKRQTNGDVVIAGIQSVHHRAEELGHFDLVLVDECHLVPKEGTGMYRRFLADTKRINPNLRVVGFTATPYRLDSGSICDASGPLHEIAYEVGVMDLIRDGYLCRPTAKAAKQKADTSSLKVRGGEFVAGETEALMNTEPMVESACDEIIAATIDRNSCLIFAAGVDHAHSIALALKQRGKECEVVTGETRQDKRDQTLDDFRNQRCKYLVNVGVLTTGFDAPTIDCVALLRPTMSPGLYYQMIGRGFRLYPGKEDCLILDFAGNVMRHGPVDCIAPPTPQRDDRPKAKECPQCGAIVAVAKRECPSCNHEFPVIAEPRVISHANRPASAAVLSEDITEQTHEVQDVLYSVHTKRDAEEDDPKSMCVEYVIGINFHHREYVCFEHTGFARTKAVWWWRERSNEPVPDSSAEAVSLATRGALAFPEEITIRSIAGEKFDRIIDARLTDKPDACLAGMDDYDDEVPF</sequence>
<dbReference type="AlphaFoldDB" id="A0A5C6DV80"/>
<accession>A0A5C6DV80</accession>
<dbReference type="InterPro" id="IPR001650">
    <property type="entry name" value="Helicase_C-like"/>
</dbReference>
<protein>
    <submittedName>
        <fullName evidence="3">Type I restriction enzyme EcoKI subunit R</fullName>
    </submittedName>
</protein>
<dbReference type="SUPFAM" id="SSF52540">
    <property type="entry name" value="P-loop containing nucleoside triphosphate hydrolases"/>
    <property type="match status" value="1"/>
</dbReference>
<name>A0A5C6DV80_9BACT</name>
<dbReference type="GO" id="GO:0005829">
    <property type="term" value="C:cytosol"/>
    <property type="evidence" value="ECO:0007669"/>
    <property type="project" value="TreeGrafter"/>
</dbReference>
<dbReference type="InterPro" id="IPR006935">
    <property type="entry name" value="Helicase/UvrB_N"/>
</dbReference>